<evidence type="ECO:0000256" key="1">
    <source>
        <dbReference type="SAM" id="SignalP"/>
    </source>
</evidence>
<feature type="chain" id="PRO_5028960807" description="Lipocalin-like domain-containing protein" evidence="1">
    <location>
        <begin position="22"/>
        <end position="310"/>
    </location>
</feature>
<keyword evidence="3" id="KW-1185">Reference proteome</keyword>
<sequence>MYVCTVVTLLAMASIYTSNDSIPNNTQPVGSNPVIIANVDYLGEQRTNSCTHRDLGFLGQLTGRWYAVYGDTLWCKASVTEPSQDPEGFHGMVRDSIAECSDSALRVKFTQLNEDSPVAHPKQFIPCNEAWGKTLTTGFGGTSLCPVDDDNSLIFYLVNQNPDGLVGAGAAQVQLSNDSPTVVKRYGENGWWWNATHEARYGLHLWLGRYEFLHEKPGIRDSMNTGGDVTVLETKHTLNHVQQGDCFAIRTAPAPEGPWSDDVKVYTPTPIDSGFTYAPGVHPYLDSAGKTLTISYTNKNHIQVIKVTLE</sequence>
<reference evidence="3" key="1">
    <citation type="submission" date="2020-06" db="EMBL/GenBank/DDBJ databases">
        <title>A chromosome-scale genome assembly of Talaromyces rugulosus W13939.</title>
        <authorList>
            <person name="Wang B."/>
            <person name="Guo L."/>
            <person name="Ye K."/>
            <person name="Wang L."/>
        </authorList>
    </citation>
    <scope>NUCLEOTIDE SEQUENCE [LARGE SCALE GENOMIC DNA]</scope>
    <source>
        <strain evidence="3">W13939</strain>
    </source>
</reference>
<dbReference type="OrthoDB" id="2583188at2759"/>
<evidence type="ECO:0000313" key="3">
    <source>
        <dbReference type="Proteomes" id="UP000509510"/>
    </source>
</evidence>
<dbReference type="AlphaFoldDB" id="A0A7H8R1X1"/>
<feature type="signal peptide" evidence="1">
    <location>
        <begin position="1"/>
        <end position="21"/>
    </location>
</feature>
<evidence type="ECO:0008006" key="4">
    <source>
        <dbReference type="Google" id="ProtNLM"/>
    </source>
</evidence>
<name>A0A7H8R1X1_TALRU</name>
<evidence type="ECO:0000313" key="2">
    <source>
        <dbReference type="EMBL" id="QKX59715.1"/>
    </source>
</evidence>
<dbReference type="GeneID" id="55994348"/>
<dbReference type="KEGG" id="trg:TRUGW13939_06855"/>
<accession>A0A7H8R1X1</accession>
<dbReference type="Proteomes" id="UP000509510">
    <property type="component" value="Chromosome IV"/>
</dbReference>
<keyword evidence="1" id="KW-0732">Signal</keyword>
<protein>
    <recommendedName>
        <fullName evidence="4">Lipocalin-like domain-containing protein</fullName>
    </recommendedName>
</protein>
<dbReference type="RefSeq" id="XP_035345892.1">
    <property type="nucleotide sequence ID" value="XM_035489999.1"/>
</dbReference>
<organism evidence="2 3">
    <name type="scientific">Talaromyces rugulosus</name>
    <name type="common">Penicillium rugulosum</name>
    <dbReference type="NCBI Taxonomy" id="121627"/>
    <lineage>
        <taxon>Eukaryota</taxon>
        <taxon>Fungi</taxon>
        <taxon>Dikarya</taxon>
        <taxon>Ascomycota</taxon>
        <taxon>Pezizomycotina</taxon>
        <taxon>Eurotiomycetes</taxon>
        <taxon>Eurotiomycetidae</taxon>
        <taxon>Eurotiales</taxon>
        <taxon>Trichocomaceae</taxon>
        <taxon>Talaromyces</taxon>
        <taxon>Talaromyces sect. Islandici</taxon>
    </lineage>
</organism>
<gene>
    <name evidence="2" type="ORF">TRUGW13939_06855</name>
</gene>
<proteinExistence type="predicted"/>
<dbReference type="EMBL" id="CP055901">
    <property type="protein sequence ID" value="QKX59715.1"/>
    <property type="molecule type" value="Genomic_DNA"/>
</dbReference>